<name>A0A1M6UPT5_XYLRU</name>
<feature type="region of interest" description="Disordered" evidence="1">
    <location>
        <begin position="13"/>
        <end position="68"/>
    </location>
</feature>
<organism evidence="2 3">
    <name type="scientific">Xylanibacter ruminicola</name>
    <name type="common">Prevotella ruminicola</name>
    <dbReference type="NCBI Taxonomy" id="839"/>
    <lineage>
        <taxon>Bacteria</taxon>
        <taxon>Pseudomonadati</taxon>
        <taxon>Bacteroidota</taxon>
        <taxon>Bacteroidia</taxon>
        <taxon>Bacteroidales</taxon>
        <taxon>Prevotellaceae</taxon>
        <taxon>Xylanibacter</taxon>
    </lineage>
</organism>
<proteinExistence type="predicted"/>
<dbReference type="EMBL" id="FRBD01000010">
    <property type="protein sequence ID" value="SHK71170.1"/>
    <property type="molecule type" value="Genomic_DNA"/>
</dbReference>
<feature type="compositionally biased region" description="Basic and acidic residues" evidence="1">
    <location>
        <begin position="50"/>
        <end position="63"/>
    </location>
</feature>
<gene>
    <name evidence="2" type="ORF">SAMN05216463_11046</name>
</gene>
<reference evidence="2 3" key="1">
    <citation type="submission" date="2016-11" db="EMBL/GenBank/DDBJ databases">
        <authorList>
            <person name="Jaros S."/>
            <person name="Januszkiewicz K."/>
            <person name="Wedrychowicz H."/>
        </authorList>
    </citation>
    <scope>NUCLEOTIDE SEQUENCE [LARGE SCALE GENOMIC DNA]</scope>
    <source>
        <strain evidence="2 3">KHT3</strain>
    </source>
</reference>
<accession>A0A1M6UPT5</accession>
<dbReference type="Proteomes" id="UP000184130">
    <property type="component" value="Unassembled WGS sequence"/>
</dbReference>
<evidence type="ECO:0000256" key="1">
    <source>
        <dbReference type="SAM" id="MobiDB-lite"/>
    </source>
</evidence>
<sequence length="177" mass="20373">MTLEYLELMEDVKKTQENEVQGTSSPRRKLVESYKSNTRRYDDGSIEIAPQEKGEPSQKDVKKVGRSKRYATTGKNPLTCIELKCPENVPDKAAFFHKELAKLTKDMEIEEPQMPEGEFLLNEDNVKVRFAAKEHKVVAWLTFEAKGLIDVRRELYNLTSKIDKCFVINEASVCQQK</sequence>
<evidence type="ECO:0000313" key="3">
    <source>
        <dbReference type="Proteomes" id="UP000184130"/>
    </source>
</evidence>
<dbReference type="OrthoDB" id="1070530at2"/>
<evidence type="ECO:0000313" key="2">
    <source>
        <dbReference type="EMBL" id="SHK71170.1"/>
    </source>
</evidence>
<dbReference type="AlphaFoldDB" id="A0A1M6UPT5"/>
<protein>
    <submittedName>
        <fullName evidence="2">Uncharacterized protein</fullName>
    </submittedName>
</protein>